<comment type="caution">
    <text evidence="3">The sequence shown here is derived from an EMBL/GenBank/DDBJ whole genome shotgun (WGS) entry which is preliminary data.</text>
</comment>
<evidence type="ECO:0000313" key="4">
    <source>
        <dbReference type="Proteomes" id="UP000530424"/>
    </source>
</evidence>
<accession>A0A853C152</accession>
<feature type="domain" description="Septum formation-related" evidence="2">
    <location>
        <begin position="54"/>
        <end position="273"/>
    </location>
</feature>
<gene>
    <name evidence="3" type="ORF">HNR19_001609</name>
</gene>
<dbReference type="AlphaFoldDB" id="A0A853C152"/>
<dbReference type="EMBL" id="JACCFP010000001">
    <property type="protein sequence ID" value="NYJ00911.1"/>
    <property type="molecule type" value="Genomic_DNA"/>
</dbReference>
<dbReference type="InterPro" id="IPR026004">
    <property type="entry name" value="Septum_form"/>
</dbReference>
<keyword evidence="4" id="KW-1185">Reference proteome</keyword>
<evidence type="ECO:0000259" key="2">
    <source>
        <dbReference type="Pfam" id="PF13845"/>
    </source>
</evidence>
<protein>
    <recommendedName>
        <fullName evidence="2">Septum formation-related domain-containing protein</fullName>
    </recommendedName>
</protein>
<organism evidence="3 4">
    <name type="scientific">Nocardioides thalensis</name>
    <dbReference type="NCBI Taxonomy" id="1914755"/>
    <lineage>
        <taxon>Bacteria</taxon>
        <taxon>Bacillati</taxon>
        <taxon>Actinomycetota</taxon>
        <taxon>Actinomycetes</taxon>
        <taxon>Propionibacteriales</taxon>
        <taxon>Nocardioidaceae</taxon>
        <taxon>Nocardioides</taxon>
    </lineage>
</organism>
<evidence type="ECO:0000256" key="1">
    <source>
        <dbReference type="SAM" id="MobiDB-lite"/>
    </source>
</evidence>
<name>A0A853C152_9ACTN</name>
<sequence>MTAWGNAAGRALGGLVVVGLLAAGCTSEPEAEPKPAEPTPPPTAEPPPPPPEDGACYRLGFEQALAPTSQRRPVPCERPHTAETYAVGRLDTVVDGHLVAVDSDRVQAQVAETCPAELPAFVGGDADALRLSMLRAVWFTPTVEESDAGEDWYRCDVVVVGGSSSLTEVTGSLEGVLDRQQGQEAYAMCGTAAPDARGFERVPCSEDHTWRAIDVVTFEAKVDYPGEAAAEERGQVQCENAALDVAPDPLEFDWGYEWPTQEQWDMGQQFGRCWAPAD</sequence>
<evidence type="ECO:0000313" key="3">
    <source>
        <dbReference type="EMBL" id="NYJ00911.1"/>
    </source>
</evidence>
<dbReference type="Pfam" id="PF13845">
    <property type="entry name" value="Septum_form"/>
    <property type="match status" value="1"/>
</dbReference>
<dbReference type="Proteomes" id="UP000530424">
    <property type="component" value="Unassembled WGS sequence"/>
</dbReference>
<proteinExistence type="predicted"/>
<feature type="compositionally biased region" description="Pro residues" evidence="1">
    <location>
        <begin position="36"/>
        <end position="52"/>
    </location>
</feature>
<reference evidence="3 4" key="1">
    <citation type="submission" date="2020-07" db="EMBL/GenBank/DDBJ databases">
        <title>Sequencing the genomes of 1000 actinobacteria strains.</title>
        <authorList>
            <person name="Klenk H.-P."/>
        </authorList>
    </citation>
    <scope>NUCLEOTIDE SEQUENCE [LARGE SCALE GENOMIC DNA]</scope>
    <source>
        <strain evidence="3 4">DSM 103833</strain>
    </source>
</reference>
<feature type="region of interest" description="Disordered" evidence="1">
    <location>
        <begin position="26"/>
        <end position="55"/>
    </location>
</feature>
<dbReference type="RefSeq" id="WP_179667444.1">
    <property type="nucleotide sequence ID" value="NZ_JACCFP010000001.1"/>
</dbReference>